<dbReference type="InterPro" id="IPR036397">
    <property type="entry name" value="RNaseH_sf"/>
</dbReference>
<proteinExistence type="predicted"/>
<feature type="compositionally biased region" description="Basic and acidic residues" evidence="1">
    <location>
        <begin position="37"/>
        <end position="59"/>
    </location>
</feature>
<dbReference type="InterPro" id="IPR000477">
    <property type="entry name" value="RT_dom"/>
</dbReference>
<dbReference type="InterPro" id="IPR001584">
    <property type="entry name" value="Integrase_cat-core"/>
</dbReference>
<feature type="region of interest" description="Disordered" evidence="1">
    <location>
        <begin position="298"/>
        <end position="332"/>
    </location>
</feature>
<dbReference type="Pfam" id="PF17919">
    <property type="entry name" value="RT_RNaseH_2"/>
    <property type="match status" value="1"/>
</dbReference>
<dbReference type="InterPro" id="IPR043128">
    <property type="entry name" value="Rev_trsase/Diguanyl_cyclase"/>
</dbReference>
<dbReference type="PROSITE" id="PS50994">
    <property type="entry name" value="INTEGRASE"/>
    <property type="match status" value="1"/>
</dbReference>
<reference evidence="3" key="1">
    <citation type="submission" date="2018-02" db="EMBL/GenBank/DDBJ databases">
        <authorList>
            <person name="Cohen D.B."/>
            <person name="Kent A.D."/>
        </authorList>
    </citation>
    <scope>NUCLEOTIDE SEQUENCE</scope>
</reference>
<dbReference type="Pfam" id="PF00078">
    <property type="entry name" value="RVT_1"/>
    <property type="match status" value="1"/>
</dbReference>
<dbReference type="GO" id="GO:0015074">
    <property type="term" value="P:DNA integration"/>
    <property type="evidence" value="ECO:0007669"/>
    <property type="project" value="InterPro"/>
</dbReference>
<organism evidence="3">
    <name type="scientific">Fagus sylvatica</name>
    <name type="common">Beechnut</name>
    <dbReference type="NCBI Taxonomy" id="28930"/>
    <lineage>
        <taxon>Eukaryota</taxon>
        <taxon>Viridiplantae</taxon>
        <taxon>Streptophyta</taxon>
        <taxon>Embryophyta</taxon>
        <taxon>Tracheophyta</taxon>
        <taxon>Spermatophyta</taxon>
        <taxon>Magnoliopsida</taxon>
        <taxon>eudicotyledons</taxon>
        <taxon>Gunneridae</taxon>
        <taxon>Pentapetalae</taxon>
        <taxon>rosids</taxon>
        <taxon>fabids</taxon>
        <taxon>Fagales</taxon>
        <taxon>Fagaceae</taxon>
        <taxon>Fagus</taxon>
    </lineage>
</organism>
<dbReference type="CDD" id="cd01647">
    <property type="entry name" value="RT_LTR"/>
    <property type="match status" value="1"/>
</dbReference>
<feature type="compositionally biased region" description="Pro residues" evidence="1">
    <location>
        <begin position="298"/>
        <end position="318"/>
    </location>
</feature>
<dbReference type="EMBL" id="OIVN01000519">
    <property type="protein sequence ID" value="SPC81498.1"/>
    <property type="molecule type" value="Genomic_DNA"/>
</dbReference>
<dbReference type="SUPFAM" id="SSF56672">
    <property type="entry name" value="DNA/RNA polymerases"/>
    <property type="match status" value="1"/>
</dbReference>
<evidence type="ECO:0000256" key="1">
    <source>
        <dbReference type="SAM" id="MobiDB-lite"/>
    </source>
</evidence>
<feature type="region of interest" description="Disordered" evidence="1">
    <location>
        <begin position="1657"/>
        <end position="1677"/>
    </location>
</feature>
<gene>
    <name evidence="3" type="ORF">FSB_LOCUS9380</name>
</gene>
<dbReference type="Gene3D" id="3.30.420.10">
    <property type="entry name" value="Ribonuclease H-like superfamily/Ribonuclease H"/>
    <property type="match status" value="1"/>
</dbReference>
<dbReference type="PANTHER" id="PTHR48475:SF1">
    <property type="entry name" value="RNASE H TYPE-1 DOMAIN-CONTAINING PROTEIN"/>
    <property type="match status" value="1"/>
</dbReference>
<feature type="region of interest" description="Disordered" evidence="1">
    <location>
        <begin position="821"/>
        <end position="846"/>
    </location>
</feature>
<dbReference type="InterPro" id="IPR043502">
    <property type="entry name" value="DNA/RNA_pol_sf"/>
</dbReference>
<dbReference type="PANTHER" id="PTHR48475">
    <property type="entry name" value="RIBONUCLEASE H"/>
    <property type="match status" value="1"/>
</dbReference>
<dbReference type="Gene3D" id="1.10.340.70">
    <property type="match status" value="1"/>
</dbReference>
<feature type="region of interest" description="Disordered" evidence="1">
    <location>
        <begin position="35"/>
        <end position="83"/>
    </location>
</feature>
<feature type="domain" description="Integrase catalytic" evidence="2">
    <location>
        <begin position="1337"/>
        <end position="1445"/>
    </location>
</feature>
<dbReference type="SUPFAM" id="SSF53098">
    <property type="entry name" value="Ribonuclease H-like"/>
    <property type="match status" value="1"/>
</dbReference>
<dbReference type="InterPro" id="IPR012337">
    <property type="entry name" value="RNaseH-like_sf"/>
</dbReference>
<name>A0A2N9F302_FAGSY</name>
<dbReference type="Pfam" id="PF17921">
    <property type="entry name" value="Integrase_H2C2"/>
    <property type="match status" value="1"/>
</dbReference>
<sequence>MAGETSGPGPSEQEIRMVALERKFDELLSFVQLIAKRNTDDENQRKEDDKDTSEGEPEGHSNTNATPPRPPTPPKPEGKDSQLDSKIDSLEEKIRLIQGLNSFGNTDFSSMSWFPNMTVPPKFKAPEAFQDTLTGNAEWYSQLKKISGTHRSLIGRLNTTPSSIWDRFDLQRMEKKSNETFREYAQRWREKAARARPPLDEREMIKIFVDTLKNPYFDRMIGLQMQFFVDLIPVGERIEDALKTKKIVDMTALMALAEQAAKKAPTKKKEGDVQMIGRNNGRPRQVLPTFTMQPIQPRPIQAPAPTQAPAPVPTPQVPARPVGNQPNDNRWPRKELRQFTPLPMPLTELYPILIEKSLISPVVPRPYNGPQRRDFNPNSTCDFHFGEVGHTVENCSQLKHRVQDLIDHGVLKFEGLPNITTNPLPNHPEGGVNMVEIEEMGEERIAWRRLFYTLEKQRHITPLDAPPGPSTGDACEYHSGARGHGLECCEEFKKKVTDLMENGLVGREEIPSKGSHQPDDPSDFDWYAELNLDDIVEDEMDLDNLQDEGADWGYFMEDDTDEWRDVDFTKFFQFPCLIVPPGFVTPEFEIFYENGDPEVHLQKYGEKMALHLENELLMISVFPESLSKQAAAWFYQLRNLTGWDDLARVFLERYRFNPHSILEYLGLKEDEEPYIIPDDRGDQHVIASPLPKKEKSQVKMPPPSNITTTAEEEYAGPMVEGLSIHTITGEEDSTTTPPTRHCQQGEEAKTWTCVPLLQRVSSSNETERRSRLEPAAPQSKRKALIALLREFHEIFAWSYQDMPGLDTDIVVHKIPLKPEVQARQTSTAPNEARSHFEDQGGSGKAIEGRIPKHSNLFGLARRTIFLYLTLTPWSTIQQRMPYSHSWTDSQGTIRSRWPKKTSPRLLLSHIGEPFVYDVMPFGLKNAGATYQRAMVTLFHDMIHHEIEVYVDDMIAKSRTAQDHLTDLRKLFQRLKKYQLRLNPNKCAFGVTSGKLLGFIVSGRGIEIDPAKLTATCEPLFKLLRKDVKIKWTEDCQRAFDKIKEYLLNPPILVPPTPGRPLILYLTVQEASMGCMLGQQDETGKKEQAIYYLSKKFTEPETRYLLVEKTCCALAWASKKLRQYMLYYTTWLVSRMDPIKYIFEKPALTGKIARMAKFPDEDVMTVDEDNHGRWKLYFDGAANAVGSGLARSWYHQRDNKLLSLLSWGPGSQAHPVPTIHQPASPKVQMQKKPNRLIQEMHAGLMGAHANGPFLARKIMRAGYYWLTMERDCIRHVQTCHKCQMYQNSKNAPPQYLHTMASPWPFSAWGMDWVEACSFKNVTQVAVTRFVKNNIICRYGMPEMLITDNASNLNNRMMDQLCQQFKIQHHNSAPYRPKMNGAVEAANKNVKKILSKMTETYKDWHEHLPYAFTTSRSGDPFFENPVTNSAGRSLNGPKPRYEQLNFIDEKRLAALCHGQLYQRRIERAYNKKARPRTFQPGDLVLKKRNMALSDPRGKFAPSYEGPYVVKKAFSGGAIILADMDGEEFRSPINSDSVIKRPGKQRKSVRTLPSDGNYHGYGENLGRGAIGKSNVESWTWRLSAESPQGSGKGRIPLIVLLPRRLELWHPKNPSPGLIWMKSCDHRETLLVEPRSIGLKSVMHQVQLSLQDSVVTLENADLNPHDPHGSTRRRERLLTRI</sequence>
<dbReference type="InterPro" id="IPR041588">
    <property type="entry name" value="Integrase_H2C2"/>
</dbReference>
<dbReference type="GO" id="GO:0003676">
    <property type="term" value="F:nucleic acid binding"/>
    <property type="evidence" value="ECO:0007669"/>
    <property type="project" value="InterPro"/>
</dbReference>
<dbReference type="Gene3D" id="3.30.70.270">
    <property type="match status" value="2"/>
</dbReference>
<feature type="region of interest" description="Disordered" evidence="1">
    <location>
        <begin position="1530"/>
        <end position="1557"/>
    </location>
</feature>
<protein>
    <recommendedName>
        <fullName evidence="2">Integrase catalytic domain-containing protein</fullName>
    </recommendedName>
</protein>
<accession>A0A2N9F302</accession>
<evidence type="ECO:0000313" key="3">
    <source>
        <dbReference type="EMBL" id="SPC81498.1"/>
    </source>
</evidence>
<feature type="region of interest" description="Disordered" evidence="1">
    <location>
        <begin position="263"/>
        <end position="286"/>
    </location>
</feature>
<evidence type="ECO:0000259" key="2">
    <source>
        <dbReference type="PROSITE" id="PS50994"/>
    </source>
</evidence>
<dbReference type="InterPro" id="IPR041577">
    <property type="entry name" value="RT_RNaseH_2"/>
</dbReference>